<dbReference type="STRING" id="915059.NH26_05395"/>
<dbReference type="PROSITE" id="PS00070">
    <property type="entry name" value="ALDEHYDE_DEHYDR_CYS"/>
    <property type="match status" value="1"/>
</dbReference>
<protein>
    <submittedName>
        <fullName evidence="6">Succinate-semialdehyde dehydrogenase (NADP(+))</fullName>
    </submittedName>
</protein>
<dbReference type="PANTHER" id="PTHR43353">
    <property type="entry name" value="SUCCINATE-SEMIALDEHYDE DEHYDROGENASE, MITOCHONDRIAL"/>
    <property type="match status" value="1"/>
</dbReference>
<keyword evidence="2 4" id="KW-0560">Oxidoreductase</keyword>
<dbReference type="Gene3D" id="3.40.605.10">
    <property type="entry name" value="Aldehyde Dehydrogenase, Chain A, domain 1"/>
    <property type="match status" value="1"/>
</dbReference>
<evidence type="ECO:0000256" key="4">
    <source>
        <dbReference type="RuleBase" id="RU003345"/>
    </source>
</evidence>
<dbReference type="EMBL" id="JRYR02000001">
    <property type="protein sequence ID" value="OHX65824.1"/>
    <property type="molecule type" value="Genomic_DNA"/>
</dbReference>
<evidence type="ECO:0000313" key="6">
    <source>
        <dbReference type="EMBL" id="OHX65824.1"/>
    </source>
</evidence>
<dbReference type="SUPFAM" id="SSF53720">
    <property type="entry name" value="ALDH-like"/>
    <property type="match status" value="1"/>
</dbReference>
<proteinExistence type="inferred from homology"/>
<dbReference type="PANTHER" id="PTHR43353:SF5">
    <property type="entry name" value="SUCCINATE-SEMIALDEHYDE DEHYDROGENASE, MITOCHONDRIAL"/>
    <property type="match status" value="1"/>
</dbReference>
<dbReference type="InterPro" id="IPR016160">
    <property type="entry name" value="Ald_DH_CS_CYS"/>
</dbReference>
<dbReference type="CDD" id="cd07103">
    <property type="entry name" value="ALDH_F5_SSADH_GabD"/>
    <property type="match status" value="1"/>
</dbReference>
<feature type="active site" evidence="3">
    <location>
        <position position="256"/>
    </location>
</feature>
<evidence type="ECO:0000256" key="2">
    <source>
        <dbReference type="ARBA" id="ARBA00023002"/>
    </source>
</evidence>
<reference evidence="6 7" key="1">
    <citation type="journal article" date="2012" name="Int. J. Syst. Evol. Microbiol.">
        <title>Flammeovirga pacifica sp. nov., isolated from deep-sea sediment.</title>
        <authorList>
            <person name="Xu H."/>
            <person name="Fu Y."/>
            <person name="Yang N."/>
            <person name="Ding Z."/>
            <person name="Lai Q."/>
            <person name="Zeng R."/>
        </authorList>
    </citation>
    <scope>NUCLEOTIDE SEQUENCE [LARGE SCALE GENOMIC DNA]</scope>
    <source>
        <strain evidence="7">DSM 24597 / LMG 26175 / WPAGA1</strain>
    </source>
</reference>
<feature type="domain" description="Aldehyde dehydrogenase" evidence="5">
    <location>
        <begin position="19"/>
        <end position="478"/>
    </location>
</feature>
<dbReference type="FunFam" id="3.40.605.10:FF:000026">
    <property type="entry name" value="Aldehyde dehydrogenase, putative"/>
    <property type="match status" value="1"/>
</dbReference>
<comment type="similarity">
    <text evidence="1 4">Belongs to the aldehyde dehydrogenase family.</text>
</comment>
<dbReference type="InterPro" id="IPR016161">
    <property type="entry name" value="Ald_DH/histidinol_DH"/>
</dbReference>
<dbReference type="Gene3D" id="3.40.309.10">
    <property type="entry name" value="Aldehyde Dehydrogenase, Chain A, domain 2"/>
    <property type="match status" value="1"/>
</dbReference>
<evidence type="ECO:0000259" key="5">
    <source>
        <dbReference type="Pfam" id="PF00171"/>
    </source>
</evidence>
<gene>
    <name evidence="6" type="primary">gabD</name>
    <name evidence="6" type="ORF">NH26_05395</name>
</gene>
<evidence type="ECO:0000256" key="3">
    <source>
        <dbReference type="PROSITE-ProRule" id="PRU10007"/>
    </source>
</evidence>
<dbReference type="GO" id="GO:0009450">
    <property type="term" value="P:gamma-aminobutyric acid catabolic process"/>
    <property type="evidence" value="ECO:0007669"/>
    <property type="project" value="InterPro"/>
</dbReference>
<dbReference type="GO" id="GO:0004777">
    <property type="term" value="F:succinate-semialdehyde dehydrogenase (NAD+) activity"/>
    <property type="evidence" value="ECO:0007669"/>
    <property type="project" value="TreeGrafter"/>
</dbReference>
<dbReference type="RefSeq" id="WP_044219262.1">
    <property type="nucleotide sequence ID" value="NZ_JRYR02000001.1"/>
</dbReference>
<dbReference type="InterPro" id="IPR029510">
    <property type="entry name" value="Ald_DH_CS_GLU"/>
</dbReference>
<dbReference type="OrthoDB" id="9762913at2"/>
<organism evidence="6 7">
    <name type="scientific">Flammeovirga pacifica</name>
    <dbReference type="NCBI Taxonomy" id="915059"/>
    <lineage>
        <taxon>Bacteria</taxon>
        <taxon>Pseudomonadati</taxon>
        <taxon>Bacteroidota</taxon>
        <taxon>Cytophagia</taxon>
        <taxon>Cytophagales</taxon>
        <taxon>Flammeovirgaceae</taxon>
        <taxon>Flammeovirga</taxon>
    </lineage>
</organism>
<dbReference type="InterPro" id="IPR016162">
    <property type="entry name" value="Ald_DH_N"/>
</dbReference>
<dbReference type="FunFam" id="3.40.605.10:FF:000005">
    <property type="entry name" value="Succinate-semialdehyde dehydrogenase I"/>
    <property type="match status" value="1"/>
</dbReference>
<accession>A0A1S1YXT6</accession>
<dbReference type="FunFam" id="3.40.309.10:FF:000004">
    <property type="entry name" value="Succinate-semialdehyde dehydrogenase I"/>
    <property type="match status" value="1"/>
</dbReference>
<sequence>MKLSDKALFKTDAYINGQWVAPSNQHTFSVYNPYNQEIIADVADLGKKETEEAIKAAASAFTSWKKKTASERSAILRKWFDLMTEHKEDLGKILTLEQGKPLPEAIGEITYGASFVEWFAEEAKRIYGDTIPGHQGDKRIVTIKQPIGVVAAITPWNFPNAMITRKVAPALAAGCAVIVKPAKNTPLSALALAELAHRAGIPKGVLNIITTQKTNEVGETLTSSPIIRKLSFTGSTTVGKELIKSCASTVKKVSMELGGNAPFIVFEDADIDKAVEGAIASKFRNAGQTCVCSNRFFVHENIYDQFTKKLSIEVKKLKIGSGFEEGVLIGPMINKDAIHFVDNLIQDALSHGAQLIEGGKTSNSNFSIYLPTVLTDVNKNMLVFEEEIFGPVIPIFKFSTTKEVIQLANDTPYGLAAYFYGRDYALIWKVAEALEYGMVGINTGMISTTVAPFGGIKESGFGREGSKYGMDEYLEIKYLCFGDISVD</sequence>
<evidence type="ECO:0000313" key="7">
    <source>
        <dbReference type="Proteomes" id="UP000179797"/>
    </source>
</evidence>
<dbReference type="NCBIfam" id="TIGR01780">
    <property type="entry name" value="SSADH"/>
    <property type="match status" value="1"/>
</dbReference>
<dbReference type="InterPro" id="IPR010102">
    <property type="entry name" value="Succ_semiAld_DH"/>
</dbReference>
<dbReference type="InterPro" id="IPR050740">
    <property type="entry name" value="Aldehyde_DH_Superfamily"/>
</dbReference>
<dbReference type="Proteomes" id="UP000179797">
    <property type="component" value="Unassembled WGS sequence"/>
</dbReference>
<evidence type="ECO:0000256" key="1">
    <source>
        <dbReference type="ARBA" id="ARBA00009986"/>
    </source>
</evidence>
<dbReference type="PROSITE" id="PS00687">
    <property type="entry name" value="ALDEHYDE_DEHYDR_GLU"/>
    <property type="match status" value="1"/>
</dbReference>
<comment type="caution">
    <text evidence="6">The sequence shown here is derived from an EMBL/GenBank/DDBJ whole genome shotgun (WGS) entry which is preliminary data.</text>
</comment>
<keyword evidence="7" id="KW-1185">Reference proteome</keyword>
<dbReference type="InterPro" id="IPR016163">
    <property type="entry name" value="Ald_DH_C"/>
</dbReference>
<dbReference type="InterPro" id="IPR015590">
    <property type="entry name" value="Aldehyde_DH_dom"/>
</dbReference>
<dbReference type="Pfam" id="PF00171">
    <property type="entry name" value="Aldedh"/>
    <property type="match status" value="1"/>
</dbReference>
<dbReference type="AlphaFoldDB" id="A0A1S1YXT6"/>
<name>A0A1S1YXT6_FLAPC</name>